<dbReference type="PANTHER" id="PTHR43394:SF1">
    <property type="entry name" value="ATP-BINDING CASSETTE SUB-FAMILY B MEMBER 10, MITOCHONDRIAL"/>
    <property type="match status" value="1"/>
</dbReference>
<protein>
    <submittedName>
        <fullName evidence="12">ATP-binding cassette subfamily B protein</fullName>
    </submittedName>
</protein>
<dbReference type="EMBL" id="JACIFU010000004">
    <property type="protein sequence ID" value="MBB4175260.1"/>
    <property type="molecule type" value="Genomic_DNA"/>
</dbReference>
<evidence type="ECO:0000256" key="3">
    <source>
        <dbReference type="ARBA" id="ARBA00022475"/>
    </source>
</evidence>
<dbReference type="GO" id="GO:0005886">
    <property type="term" value="C:plasma membrane"/>
    <property type="evidence" value="ECO:0007669"/>
    <property type="project" value="UniProtKB-SubCell"/>
</dbReference>
<feature type="transmembrane region" description="Helical" evidence="9">
    <location>
        <begin position="250"/>
        <end position="269"/>
    </location>
</feature>
<dbReference type="InterPro" id="IPR036640">
    <property type="entry name" value="ABC1_TM_sf"/>
</dbReference>
<keyword evidence="4 9" id="KW-0812">Transmembrane</keyword>
<evidence type="ECO:0000256" key="6">
    <source>
        <dbReference type="ARBA" id="ARBA00022840"/>
    </source>
</evidence>
<dbReference type="SUPFAM" id="SSF52540">
    <property type="entry name" value="P-loop containing nucleoside triphosphate hydrolases"/>
    <property type="match status" value="1"/>
</dbReference>
<evidence type="ECO:0000256" key="5">
    <source>
        <dbReference type="ARBA" id="ARBA00022741"/>
    </source>
</evidence>
<dbReference type="Pfam" id="PF00664">
    <property type="entry name" value="ABC_membrane"/>
    <property type="match status" value="1"/>
</dbReference>
<dbReference type="PROSITE" id="PS50893">
    <property type="entry name" value="ABC_TRANSPORTER_2"/>
    <property type="match status" value="1"/>
</dbReference>
<dbReference type="Proteomes" id="UP000565745">
    <property type="component" value="Unassembled WGS sequence"/>
</dbReference>
<keyword evidence="7 9" id="KW-1133">Transmembrane helix</keyword>
<comment type="caution">
    <text evidence="12">The sequence shown here is derived from an EMBL/GenBank/DDBJ whole genome shotgun (WGS) entry which is preliminary data.</text>
</comment>
<dbReference type="InterPro" id="IPR011527">
    <property type="entry name" value="ABC1_TM_dom"/>
</dbReference>
<feature type="transmembrane region" description="Helical" evidence="9">
    <location>
        <begin position="138"/>
        <end position="161"/>
    </location>
</feature>
<dbReference type="PROSITE" id="PS50929">
    <property type="entry name" value="ABC_TM1F"/>
    <property type="match status" value="1"/>
</dbReference>
<dbReference type="InterPro" id="IPR003439">
    <property type="entry name" value="ABC_transporter-like_ATP-bd"/>
</dbReference>
<dbReference type="SMART" id="SM00382">
    <property type="entry name" value="AAA"/>
    <property type="match status" value="1"/>
</dbReference>
<keyword evidence="3" id="KW-1003">Cell membrane</keyword>
<evidence type="ECO:0000259" key="11">
    <source>
        <dbReference type="PROSITE" id="PS50929"/>
    </source>
</evidence>
<feature type="transmembrane region" description="Helical" evidence="9">
    <location>
        <begin position="167"/>
        <end position="185"/>
    </location>
</feature>
<evidence type="ECO:0000259" key="10">
    <source>
        <dbReference type="PROSITE" id="PS50893"/>
    </source>
</evidence>
<dbReference type="PROSITE" id="PS00211">
    <property type="entry name" value="ABC_TRANSPORTER_1"/>
    <property type="match status" value="1"/>
</dbReference>
<dbReference type="Gene3D" id="3.40.50.300">
    <property type="entry name" value="P-loop containing nucleotide triphosphate hydrolases"/>
    <property type="match status" value="1"/>
</dbReference>
<dbReference type="SUPFAM" id="SSF90123">
    <property type="entry name" value="ABC transporter transmembrane region"/>
    <property type="match status" value="1"/>
</dbReference>
<feature type="transmembrane region" description="Helical" evidence="9">
    <location>
        <begin position="24"/>
        <end position="43"/>
    </location>
</feature>
<dbReference type="OrthoDB" id="9808328at2"/>
<keyword evidence="2" id="KW-0813">Transport</keyword>
<gene>
    <name evidence="12" type="ORF">GGR93_003053</name>
</gene>
<evidence type="ECO:0000313" key="12">
    <source>
        <dbReference type="EMBL" id="MBB4175260.1"/>
    </source>
</evidence>
<keyword evidence="8 9" id="KW-0472">Membrane</keyword>
<evidence type="ECO:0000256" key="7">
    <source>
        <dbReference type="ARBA" id="ARBA00022989"/>
    </source>
</evidence>
<dbReference type="Gene3D" id="1.20.1560.10">
    <property type="entry name" value="ABC transporter type 1, transmembrane domain"/>
    <property type="match status" value="1"/>
</dbReference>
<dbReference type="GO" id="GO:0015421">
    <property type="term" value="F:ABC-type oligopeptide transporter activity"/>
    <property type="evidence" value="ECO:0007669"/>
    <property type="project" value="TreeGrafter"/>
</dbReference>
<feature type="domain" description="ABC transporter" evidence="10">
    <location>
        <begin position="344"/>
        <end position="577"/>
    </location>
</feature>
<feature type="transmembrane region" description="Helical" evidence="9">
    <location>
        <begin position="63"/>
        <end position="81"/>
    </location>
</feature>
<dbReference type="InterPro" id="IPR017871">
    <property type="entry name" value="ABC_transporter-like_CS"/>
</dbReference>
<dbReference type="InterPro" id="IPR039421">
    <property type="entry name" value="Type_1_exporter"/>
</dbReference>
<evidence type="ECO:0000256" key="9">
    <source>
        <dbReference type="SAM" id="Phobius"/>
    </source>
</evidence>
<dbReference type="RefSeq" id="WP_025056290.1">
    <property type="nucleotide sequence ID" value="NZ_JACIFU010000004.1"/>
</dbReference>
<dbReference type="Pfam" id="PF00005">
    <property type="entry name" value="ABC_tran"/>
    <property type="match status" value="1"/>
</dbReference>
<dbReference type="InterPro" id="IPR003593">
    <property type="entry name" value="AAA+_ATPase"/>
</dbReference>
<dbReference type="CDD" id="cd18552">
    <property type="entry name" value="ABC_6TM_MsbA_like"/>
    <property type="match status" value="1"/>
</dbReference>
<dbReference type="AlphaFoldDB" id="A0A7W6MA35"/>
<reference evidence="12 13" key="1">
    <citation type="submission" date="2020-08" db="EMBL/GenBank/DDBJ databases">
        <title>Genomic Encyclopedia of Type Strains, Phase IV (KMG-IV): sequencing the most valuable type-strain genomes for metagenomic binning, comparative biology and taxonomic classification.</title>
        <authorList>
            <person name="Goeker M."/>
        </authorList>
    </citation>
    <scope>NUCLEOTIDE SEQUENCE [LARGE SCALE GENOMIC DNA]</scope>
    <source>
        <strain evidence="12 13">DSM 101015</strain>
    </source>
</reference>
<dbReference type="PANTHER" id="PTHR43394">
    <property type="entry name" value="ATP-DEPENDENT PERMEASE MDL1, MITOCHONDRIAL"/>
    <property type="match status" value="1"/>
</dbReference>
<proteinExistence type="predicted"/>
<evidence type="ECO:0000256" key="4">
    <source>
        <dbReference type="ARBA" id="ARBA00022692"/>
    </source>
</evidence>
<keyword evidence="13" id="KW-1185">Reference proteome</keyword>
<comment type="subcellular location">
    <subcellularLocation>
        <location evidence="1">Cell membrane</location>
        <topology evidence="1">Multi-pass membrane protein</topology>
    </subcellularLocation>
</comment>
<dbReference type="FunFam" id="3.40.50.300:FF:000221">
    <property type="entry name" value="Multidrug ABC transporter ATP-binding protein"/>
    <property type="match status" value="1"/>
</dbReference>
<evidence type="ECO:0000256" key="1">
    <source>
        <dbReference type="ARBA" id="ARBA00004651"/>
    </source>
</evidence>
<dbReference type="InterPro" id="IPR027417">
    <property type="entry name" value="P-loop_NTPase"/>
</dbReference>
<sequence>MNDQTYTSRDLMGWLWRDYLKKHIWLMTLAVVFMVIEGSTLGALARLMEPMFDRVFVAGQEDALIWVGLTLIGIFVLRAIAGVSQKVLLTKVAQRTAADMRIDLLERMMKQDGAFHQSHPPGFLIQRVQSDVNAVGDVWRAVITGAGRDFIGLLVLLGVAISIDPVWALLACVGIPVMVLPAAMAQRFVRKRAREARDLGADLATRLDEVFHGIVQVKLNALEAYQTRQYRDLTGRFIDTEVRAAFGNSAIPGMVDILSGLGFMAVILYGGSEIISGDKTIGQFMTFFTAMGFAFSPLRRLGGMAGLWQIAAAALERIRELLDAPVHLKDPAKPVTAPVGTPEIKLTDVDLSYGETRVLDRLSFTAKAGQTTALVGASGAGKSTVFNVLTRLIDAQKGSATLGGVATTEMRLADLRKLFSVVTQEALLFDDTLRENILLGRTDVTDARLKEVLDAAHVSDFLPKLDKGLETLVGPRGSALSGGQRQRVVIARALLRDTPILLLDEATSALDAQSEQTVQTALDRLSKGRTTIVIAHRLATIRNADHIVVMDRGRVVEEGTHEGLLAQGGAYAELYQLQFKGNAPTPVASQHAKAGGFFNRLLGR</sequence>
<evidence type="ECO:0000256" key="8">
    <source>
        <dbReference type="ARBA" id="ARBA00023136"/>
    </source>
</evidence>
<keyword evidence="5" id="KW-0547">Nucleotide-binding</keyword>
<accession>A0A7W6MA35</accession>
<name>A0A7W6MA35_9RHOB</name>
<feature type="domain" description="ABC transmembrane type-1" evidence="11">
    <location>
        <begin position="29"/>
        <end position="309"/>
    </location>
</feature>
<organism evidence="12 13">
    <name type="scientific">Sulfitobacter noctilucicola</name>
    <dbReference type="NCBI Taxonomy" id="1342301"/>
    <lineage>
        <taxon>Bacteria</taxon>
        <taxon>Pseudomonadati</taxon>
        <taxon>Pseudomonadota</taxon>
        <taxon>Alphaproteobacteria</taxon>
        <taxon>Rhodobacterales</taxon>
        <taxon>Roseobacteraceae</taxon>
        <taxon>Sulfitobacter</taxon>
    </lineage>
</organism>
<evidence type="ECO:0000256" key="2">
    <source>
        <dbReference type="ARBA" id="ARBA00022448"/>
    </source>
</evidence>
<keyword evidence="6 12" id="KW-0067">ATP-binding</keyword>
<evidence type="ECO:0000313" key="13">
    <source>
        <dbReference type="Proteomes" id="UP000565745"/>
    </source>
</evidence>
<dbReference type="GO" id="GO:0016887">
    <property type="term" value="F:ATP hydrolysis activity"/>
    <property type="evidence" value="ECO:0007669"/>
    <property type="project" value="InterPro"/>
</dbReference>
<dbReference type="GO" id="GO:0005524">
    <property type="term" value="F:ATP binding"/>
    <property type="evidence" value="ECO:0007669"/>
    <property type="project" value="UniProtKB-KW"/>
</dbReference>